<dbReference type="PANTHER" id="PTHR13052:SF2">
    <property type="entry name" value="NUCLEAR FACTOR KAPPA-B-BINDING PROTEIN"/>
    <property type="match status" value="1"/>
</dbReference>
<name>A0A7S3FR73_9CHLO</name>
<dbReference type="GO" id="GO:0031011">
    <property type="term" value="C:Ino80 complex"/>
    <property type="evidence" value="ECO:0007669"/>
    <property type="project" value="InterPro"/>
</dbReference>
<feature type="region of interest" description="Disordered" evidence="3">
    <location>
        <begin position="198"/>
        <end position="266"/>
    </location>
</feature>
<sequence length="266" mass="28734">MEGEVGEEGAAPNTRVADDVRAGAQEEHDDEQTKSEDEDSVATRDANDEDGPRATDPACSDSESGEFCTTPWAIDLHDNIRLPASFFSLRDLCSVLSLETWNEVLSSKERQFLRQYLPQGLDENEGGFFSRLLSGDDSINFGNPAKRLMGDILSGKCHPSVVKFRGILNDLEYNTFFHRLRDHHNGMVERLVELEKENKASREEGVAEGDGGGGGGGEVKQEPEPEPNGMKRPEPGSPANGGGGGGASAQGSPGVLPPKKRRLLEA</sequence>
<accession>A0A7S3FR73</accession>
<gene>
    <name evidence="5" type="ORF">CROS1456_LOCUS3282</name>
</gene>
<feature type="domain" description="DEUBAD" evidence="4">
    <location>
        <begin position="83"/>
        <end position="197"/>
    </location>
</feature>
<evidence type="ECO:0000313" key="5">
    <source>
        <dbReference type="EMBL" id="CAE0190193.1"/>
    </source>
</evidence>
<dbReference type="InterPro" id="IPR044867">
    <property type="entry name" value="DEUBAD_dom"/>
</dbReference>
<reference evidence="5" key="1">
    <citation type="submission" date="2021-01" db="EMBL/GenBank/DDBJ databases">
        <authorList>
            <person name="Corre E."/>
            <person name="Pelletier E."/>
            <person name="Niang G."/>
            <person name="Scheremetjew M."/>
            <person name="Finn R."/>
            <person name="Kale V."/>
            <person name="Holt S."/>
            <person name="Cochrane G."/>
            <person name="Meng A."/>
            <person name="Brown T."/>
            <person name="Cohen L."/>
        </authorList>
    </citation>
    <scope>NUCLEOTIDE SEQUENCE</scope>
    <source>
        <strain evidence="5">RCC1871</strain>
    </source>
</reference>
<evidence type="ECO:0000256" key="1">
    <source>
        <dbReference type="ARBA" id="ARBA00004123"/>
    </source>
</evidence>
<keyword evidence="2" id="KW-0539">Nucleus</keyword>
<dbReference type="EMBL" id="HBHZ01004276">
    <property type="protein sequence ID" value="CAE0190193.1"/>
    <property type="molecule type" value="Transcribed_RNA"/>
</dbReference>
<dbReference type="AlphaFoldDB" id="A0A7S3FR73"/>
<feature type="compositionally biased region" description="Gly residues" evidence="3">
    <location>
        <begin position="239"/>
        <end position="248"/>
    </location>
</feature>
<dbReference type="PROSITE" id="PS51916">
    <property type="entry name" value="DEUBAD"/>
    <property type="match status" value="1"/>
</dbReference>
<dbReference type="InterPro" id="IPR024867">
    <property type="entry name" value="NFRKB"/>
</dbReference>
<feature type="region of interest" description="Disordered" evidence="3">
    <location>
        <begin position="1"/>
        <end position="64"/>
    </location>
</feature>
<dbReference type="CDD" id="cd21865">
    <property type="entry name" value="DEUBAD_NFRKB"/>
    <property type="match status" value="1"/>
</dbReference>
<comment type="subcellular location">
    <subcellularLocation>
        <location evidence="1">Nucleus</location>
    </subcellularLocation>
</comment>
<feature type="compositionally biased region" description="Gly residues" evidence="3">
    <location>
        <begin position="208"/>
        <end position="218"/>
    </location>
</feature>
<feature type="compositionally biased region" description="Basic and acidic residues" evidence="3">
    <location>
        <begin position="219"/>
        <end position="234"/>
    </location>
</feature>
<evidence type="ECO:0000256" key="3">
    <source>
        <dbReference type="SAM" id="MobiDB-lite"/>
    </source>
</evidence>
<evidence type="ECO:0000256" key="2">
    <source>
        <dbReference type="ARBA" id="ARBA00023242"/>
    </source>
</evidence>
<proteinExistence type="predicted"/>
<dbReference type="PANTHER" id="PTHR13052">
    <property type="entry name" value="NFRKB-RELATED"/>
    <property type="match status" value="1"/>
</dbReference>
<protein>
    <recommendedName>
        <fullName evidence="4">DEUBAD domain-containing protein</fullName>
    </recommendedName>
</protein>
<organism evidence="5">
    <name type="scientific">Chloropicon roscoffensis</name>
    <dbReference type="NCBI Taxonomy" id="1461544"/>
    <lineage>
        <taxon>Eukaryota</taxon>
        <taxon>Viridiplantae</taxon>
        <taxon>Chlorophyta</taxon>
        <taxon>Chloropicophyceae</taxon>
        <taxon>Chloropicales</taxon>
        <taxon>Chloropicaceae</taxon>
        <taxon>Chloropicon</taxon>
    </lineage>
</organism>
<feature type="compositionally biased region" description="Basic and acidic residues" evidence="3">
    <location>
        <begin position="16"/>
        <end position="53"/>
    </location>
</feature>
<evidence type="ECO:0000259" key="4">
    <source>
        <dbReference type="PROSITE" id="PS51916"/>
    </source>
</evidence>